<dbReference type="PANTHER" id="PTHR30003">
    <property type="entry name" value="L-LACTATE PERMEASE"/>
    <property type="match status" value="1"/>
</dbReference>
<evidence type="ECO:0000256" key="1">
    <source>
        <dbReference type="ARBA" id="ARBA00004651"/>
    </source>
</evidence>
<feature type="transmembrane region" description="Helical" evidence="8">
    <location>
        <begin position="252"/>
        <end position="269"/>
    </location>
</feature>
<feature type="transmembrane region" description="Helical" evidence="8">
    <location>
        <begin position="380"/>
        <end position="399"/>
    </location>
</feature>
<reference evidence="9 10" key="1">
    <citation type="submission" date="2018-05" db="EMBL/GenBank/DDBJ databases">
        <title>complete genome sequence of Aquabacterium olei NBRC 110486.</title>
        <authorList>
            <person name="Tang B."/>
            <person name="Chang J."/>
            <person name="Zhang L."/>
            <person name="Yang H."/>
        </authorList>
    </citation>
    <scope>NUCLEOTIDE SEQUENCE [LARGE SCALE GENOMIC DNA]</scope>
    <source>
        <strain evidence="9 10">NBRC 110486</strain>
        <plasmid evidence="10">Plasmid ptb101</plasmid>
    </source>
</reference>
<dbReference type="KEGG" id="aon:DEH84_18080"/>
<keyword evidence="6 8" id="KW-1133">Transmembrane helix</keyword>
<feature type="transmembrane region" description="Helical" evidence="8">
    <location>
        <begin position="311"/>
        <end position="330"/>
    </location>
</feature>
<dbReference type="GO" id="GO:0015129">
    <property type="term" value="F:lactate transmembrane transporter activity"/>
    <property type="evidence" value="ECO:0007669"/>
    <property type="project" value="UniProtKB-UniRule"/>
</dbReference>
<gene>
    <name evidence="9" type="ORF">DEH84_18080</name>
</gene>
<dbReference type="Pfam" id="PF02652">
    <property type="entry name" value="Lactate_perm"/>
    <property type="match status" value="1"/>
</dbReference>
<dbReference type="EMBL" id="CP029211">
    <property type="protein sequence ID" value="AWI55496.1"/>
    <property type="molecule type" value="Genomic_DNA"/>
</dbReference>
<feature type="transmembrane region" description="Helical" evidence="8">
    <location>
        <begin position="118"/>
        <end position="147"/>
    </location>
</feature>
<proteinExistence type="inferred from homology"/>
<feature type="transmembrane region" description="Helical" evidence="8">
    <location>
        <begin position="12"/>
        <end position="35"/>
    </location>
</feature>
<keyword evidence="3 8" id="KW-0813">Transport</keyword>
<evidence type="ECO:0000256" key="8">
    <source>
        <dbReference type="RuleBase" id="RU365092"/>
    </source>
</evidence>
<keyword evidence="7 8" id="KW-0472">Membrane</keyword>
<feature type="transmembrane region" description="Helical" evidence="8">
    <location>
        <begin position="541"/>
        <end position="562"/>
    </location>
</feature>
<comment type="subcellular location">
    <subcellularLocation>
        <location evidence="8">Cell inner membrane</location>
        <topology evidence="8">Multi-pass membrane protein</topology>
    </subcellularLocation>
    <subcellularLocation>
        <location evidence="1">Cell membrane</location>
        <topology evidence="1">Multi-pass membrane protein</topology>
    </subcellularLocation>
</comment>
<evidence type="ECO:0000256" key="7">
    <source>
        <dbReference type="ARBA" id="ARBA00023136"/>
    </source>
</evidence>
<accession>A0A2U8FZ50</accession>
<dbReference type="Proteomes" id="UP000244892">
    <property type="component" value="Plasmid pTB101"/>
</dbReference>
<keyword evidence="10" id="KW-1185">Reference proteome</keyword>
<name>A0A2U8FZ50_9BURK</name>
<keyword evidence="5 8" id="KW-0812">Transmembrane</keyword>
<feature type="transmembrane region" description="Helical" evidence="8">
    <location>
        <begin position="199"/>
        <end position="217"/>
    </location>
</feature>
<keyword evidence="9" id="KW-0614">Plasmid</keyword>
<evidence type="ECO:0000256" key="4">
    <source>
        <dbReference type="ARBA" id="ARBA00022475"/>
    </source>
</evidence>
<evidence type="ECO:0000256" key="2">
    <source>
        <dbReference type="ARBA" id="ARBA00010100"/>
    </source>
</evidence>
<sequence length="563" mass="59357">MTTWIQNYAPLGSLGLSAAVAVLPVVFFFVALAVFRLKGHVAGTITVAISLAVAILGYGMPADMAFAAAGYGFLYGLWPIAWIIITAVFLYKITVKTGQFDVIRASVLSITDDQRLQMLLVGFAFGAFLEGAAGFGAPVAITAALLVGLGFNPLYAAGLCLIANTAPVAFGAMGIPILVAGKVTGIDPFAIGQMTGRQLPLLSVFVPFWLVFMMNGMKGIRDTWPAILVAGGSFAVTQFITANYVGPELPDITSALVSLVSLTLFLKVWQPRESFRFANAGDGVGASAVGGAVLTGGPARGRASGYTAGQILKAWSPFIILTVIVTIWSIKPFKALFDKAGPLASWVFKFEVPHLHNLVIKSAPIVAEAKPYEAIYKLDLFSATGTAILISALLTAVVLRFKPRDCVETFVEVLNELKRPILSIGMVLAFAFVANYSGLSSTLALVLAGTGAAFPFFSPFLGWLGVFLTGSDTSSNALFCSLQATTAHQVGVSDTLLVAANTTGGVTGKMISPQSIAVACAAVGLVGKESDLFRFTLKHSLFFAFLVGLITMAQAYWLTWMIP</sequence>
<feature type="transmembrane region" description="Helical" evidence="8">
    <location>
        <begin position="420"/>
        <end position="437"/>
    </location>
</feature>
<dbReference type="InterPro" id="IPR003804">
    <property type="entry name" value="Lactate_perm"/>
</dbReference>
<dbReference type="RefSeq" id="WP_109038607.1">
    <property type="nucleotide sequence ID" value="NZ_CP029211.1"/>
</dbReference>
<evidence type="ECO:0000256" key="5">
    <source>
        <dbReference type="ARBA" id="ARBA00022692"/>
    </source>
</evidence>
<feature type="transmembrane region" description="Helical" evidence="8">
    <location>
        <begin position="154"/>
        <end position="179"/>
    </location>
</feature>
<dbReference type="AlphaFoldDB" id="A0A2U8FZ50"/>
<dbReference type="GO" id="GO:0015295">
    <property type="term" value="F:solute:proton symporter activity"/>
    <property type="evidence" value="ECO:0007669"/>
    <property type="project" value="TreeGrafter"/>
</dbReference>
<keyword evidence="4" id="KW-1003">Cell membrane</keyword>
<feature type="transmembrane region" description="Helical" evidence="8">
    <location>
        <begin position="41"/>
        <end position="60"/>
    </location>
</feature>
<dbReference type="NCBIfam" id="TIGR00795">
    <property type="entry name" value="lctP"/>
    <property type="match status" value="1"/>
</dbReference>
<feature type="transmembrane region" description="Helical" evidence="8">
    <location>
        <begin position="224"/>
        <end position="246"/>
    </location>
</feature>
<dbReference type="GO" id="GO:0005886">
    <property type="term" value="C:plasma membrane"/>
    <property type="evidence" value="ECO:0007669"/>
    <property type="project" value="UniProtKB-SubCell"/>
</dbReference>
<organism evidence="9 10">
    <name type="scientific">Aquabacterium olei</name>
    <dbReference type="NCBI Taxonomy" id="1296669"/>
    <lineage>
        <taxon>Bacteria</taxon>
        <taxon>Pseudomonadati</taxon>
        <taxon>Pseudomonadota</taxon>
        <taxon>Betaproteobacteria</taxon>
        <taxon>Burkholderiales</taxon>
        <taxon>Aquabacterium</taxon>
    </lineage>
</organism>
<geneLocation type="plasmid" evidence="10">
    <name>ptb101</name>
</geneLocation>
<keyword evidence="8" id="KW-0997">Cell inner membrane</keyword>
<evidence type="ECO:0000256" key="6">
    <source>
        <dbReference type="ARBA" id="ARBA00022989"/>
    </source>
</evidence>
<dbReference type="OrthoDB" id="9761056at2"/>
<feature type="transmembrane region" description="Helical" evidence="8">
    <location>
        <begin position="72"/>
        <end position="91"/>
    </location>
</feature>
<evidence type="ECO:0000313" key="10">
    <source>
        <dbReference type="Proteomes" id="UP000244892"/>
    </source>
</evidence>
<dbReference type="PANTHER" id="PTHR30003:SF0">
    <property type="entry name" value="GLYCOLATE PERMEASE GLCA-RELATED"/>
    <property type="match status" value="1"/>
</dbReference>
<evidence type="ECO:0000313" key="9">
    <source>
        <dbReference type="EMBL" id="AWI55496.1"/>
    </source>
</evidence>
<evidence type="ECO:0000256" key="3">
    <source>
        <dbReference type="ARBA" id="ARBA00022448"/>
    </source>
</evidence>
<comment type="function">
    <text evidence="8">Uptake of L-lactate across the membrane. Can also transport D-lactate and glycolate.</text>
</comment>
<protein>
    <recommendedName>
        <fullName evidence="8">L-lactate permease</fullName>
    </recommendedName>
</protein>
<feature type="transmembrane region" description="Helical" evidence="8">
    <location>
        <begin position="443"/>
        <end position="468"/>
    </location>
</feature>
<comment type="similarity">
    <text evidence="2 8">Belongs to the lactate permease family.</text>
</comment>